<evidence type="ECO:0000313" key="2">
    <source>
        <dbReference type="EMBL" id="CAB4143223.1"/>
    </source>
</evidence>
<sequence>MFINPFIITNIIPILYFFFTCLLVNSLYSNQKVLSIFRINGEIHPKESFSCSNLIKSMSCFFTFTVLLYYYMTDIINGHYPNTAIRSIAMAYMAVDLMCLIKVKKHLTKSVVQHHYSIIFLVLVAMCVDFNNSNIGQLGLFFLFIVTATFPVNLYFALKPYYKIDWLLQISKYDYLATMVGYVIYLALNWEYSIWGVLYLVGITPLFIADAKQLKHLFQEKPGKVLL</sequence>
<evidence type="ECO:0000256" key="1">
    <source>
        <dbReference type="SAM" id="Phobius"/>
    </source>
</evidence>
<reference evidence="3" key="1">
    <citation type="submission" date="2020-04" db="EMBL/GenBank/DDBJ databases">
        <authorList>
            <person name="Chiriac C."/>
            <person name="Salcher M."/>
            <person name="Ghai R."/>
            <person name="Kavagutti S V."/>
        </authorList>
    </citation>
    <scope>NUCLEOTIDE SEQUENCE</scope>
</reference>
<proteinExistence type="predicted"/>
<gene>
    <name evidence="2" type="ORF">UFOVP436_94</name>
    <name evidence="3" type="ORF">UFOVP784_94</name>
</gene>
<feature type="transmembrane region" description="Helical" evidence="1">
    <location>
        <begin position="115"/>
        <end position="132"/>
    </location>
</feature>
<feature type="transmembrane region" description="Helical" evidence="1">
    <location>
        <begin position="138"/>
        <end position="158"/>
    </location>
</feature>
<dbReference type="EMBL" id="LR796737">
    <property type="protein sequence ID" value="CAB4162699.1"/>
    <property type="molecule type" value="Genomic_DNA"/>
</dbReference>
<keyword evidence="1" id="KW-1133">Transmembrane helix</keyword>
<keyword evidence="1" id="KW-0472">Membrane</keyword>
<protein>
    <submittedName>
        <fullName evidence="3">Uncharacterized protein</fullName>
    </submittedName>
</protein>
<organism evidence="3">
    <name type="scientific">uncultured Caudovirales phage</name>
    <dbReference type="NCBI Taxonomy" id="2100421"/>
    <lineage>
        <taxon>Viruses</taxon>
        <taxon>Duplodnaviria</taxon>
        <taxon>Heunggongvirae</taxon>
        <taxon>Uroviricota</taxon>
        <taxon>Caudoviricetes</taxon>
        <taxon>Peduoviridae</taxon>
        <taxon>Maltschvirus</taxon>
        <taxon>Maltschvirus maltsch</taxon>
    </lineage>
</organism>
<evidence type="ECO:0000313" key="3">
    <source>
        <dbReference type="EMBL" id="CAB4162699.1"/>
    </source>
</evidence>
<dbReference type="EMBL" id="LR796418">
    <property type="protein sequence ID" value="CAB4143223.1"/>
    <property type="molecule type" value="Genomic_DNA"/>
</dbReference>
<feature type="transmembrane region" description="Helical" evidence="1">
    <location>
        <begin position="54"/>
        <end position="72"/>
    </location>
</feature>
<name>A0A6J5NTF8_9CAUD</name>
<feature type="transmembrane region" description="Helical" evidence="1">
    <location>
        <begin position="6"/>
        <end position="28"/>
    </location>
</feature>
<accession>A0A6J5NTF8</accession>
<keyword evidence="1" id="KW-0812">Transmembrane</keyword>